<sequence>MKRVGKKPGGDWSFWNARYITEKIVKINQNIDLYNDTIAYSYWDGSDIFGVEIQNQRVADMQKQIHDLLWKMGKKINILDWSNPKW</sequence>
<dbReference type="Proteomes" id="UP000177082">
    <property type="component" value="Unassembled WGS sequence"/>
</dbReference>
<organism evidence="1 2">
    <name type="scientific">Candidatus Woesebacteria bacterium RIFCSPLOWO2_01_FULL_39_21</name>
    <dbReference type="NCBI Taxonomy" id="1802519"/>
    <lineage>
        <taxon>Bacteria</taxon>
        <taxon>Candidatus Woeseibacteriota</taxon>
    </lineage>
</organism>
<reference evidence="1 2" key="1">
    <citation type="journal article" date="2016" name="Nat. Commun.">
        <title>Thousands of microbial genomes shed light on interconnected biogeochemical processes in an aquifer system.</title>
        <authorList>
            <person name="Anantharaman K."/>
            <person name="Brown C.T."/>
            <person name="Hug L.A."/>
            <person name="Sharon I."/>
            <person name="Castelle C.J."/>
            <person name="Probst A.J."/>
            <person name="Thomas B.C."/>
            <person name="Singh A."/>
            <person name="Wilkins M.J."/>
            <person name="Karaoz U."/>
            <person name="Brodie E.L."/>
            <person name="Williams K.H."/>
            <person name="Hubbard S.S."/>
            <person name="Banfield J.F."/>
        </authorList>
    </citation>
    <scope>NUCLEOTIDE SEQUENCE [LARGE SCALE GENOMIC DNA]</scope>
</reference>
<name>A0A1F8BCF4_9BACT</name>
<accession>A0A1F8BCF4</accession>
<protein>
    <submittedName>
        <fullName evidence="1">Uncharacterized protein</fullName>
    </submittedName>
</protein>
<gene>
    <name evidence="1" type="ORF">A2961_02265</name>
</gene>
<dbReference type="EMBL" id="MGHF01000033">
    <property type="protein sequence ID" value="OGM61731.1"/>
    <property type="molecule type" value="Genomic_DNA"/>
</dbReference>
<proteinExistence type="predicted"/>
<evidence type="ECO:0000313" key="1">
    <source>
        <dbReference type="EMBL" id="OGM61731.1"/>
    </source>
</evidence>
<dbReference type="AlphaFoldDB" id="A0A1F8BCF4"/>
<comment type="caution">
    <text evidence="1">The sequence shown here is derived from an EMBL/GenBank/DDBJ whole genome shotgun (WGS) entry which is preliminary data.</text>
</comment>
<evidence type="ECO:0000313" key="2">
    <source>
        <dbReference type="Proteomes" id="UP000177082"/>
    </source>
</evidence>